<dbReference type="AlphaFoldDB" id="A0A5C7GLF8"/>
<dbReference type="Pfam" id="PF18962">
    <property type="entry name" value="Por_Secre_tail"/>
    <property type="match status" value="1"/>
</dbReference>
<feature type="signal peptide" evidence="2">
    <location>
        <begin position="1"/>
        <end position="23"/>
    </location>
</feature>
<feature type="domain" description="Secretion system C-terminal sorting" evidence="3">
    <location>
        <begin position="361"/>
        <end position="429"/>
    </location>
</feature>
<evidence type="ECO:0000313" key="4">
    <source>
        <dbReference type="EMBL" id="TXG39075.1"/>
    </source>
</evidence>
<protein>
    <submittedName>
        <fullName evidence="4">T9SS type A sorting domain-containing protein</fullName>
    </submittedName>
</protein>
<comment type="caution">
    <text evidence="4">The sequence shown here is derived from an EMBL/GenBank/DDBJ whole genome shotgun (WGS) entry which is preliminary data.</text>
</comment>
<proteinExistence type="predicted"/>
<dbReference type="InterPro" id="IPR026444">
    <property type="entry name" value="Secre_tail"/>
</dbReference>
<keyword evidence="5" id="KW-1185">Reference proteome</keyword>
<keyword evidence="1 2" id="KW-0732">Signal</keyword>
<dbReference type="Proteomes" id="UP000321080">
    <property type="component" value="Unassembled WGS sequence"/>
</dbReference>
<reference evidence="4 5" key="1">
    <citation type="submission" date="2019-08" db="EMBL/GenBank/DDBJ databases">
        <title>Seonamhaeicola sediminis sp. nov., isolated from marine sediment.</title>
        <authorList>
            <person name="Cao W.R."/>
        </authorList>
    </citation>
    <scope>NUCLEOTIDE SEQUENCE [LARGE SCALE GENOMIC DNA]</scope>
    <source>
        <strain evidence="4 5">1505</strain>
    </source>
</reference>
<dbReference type="EMBL" id="VRKQ01000008">
    <property type="protein sequence ID" value="TXG39075.1"/>
    <property type="molecule type" value="Genomic_DNA"/>
</dbReference>
<dbReference type="NCBIfam" id="TIGR04183">
    <property type="entry name" value="Por_Secre_tail"/>
    <property type="match status" value="1"/>
</dbReference>
<gene>
    <name evidence="4" type="ORF">FUA22_04130</name>
</gene>
<organism evidence="4 5">
    <name type="scientific">Seonamhaeicola maritimus</name>
    <dbReference type="NCBI Taxonomy" id="2591822"/>
    <lineage>
        <taxon>Bacteria</taxon>
        <taxon>Pseudomonadati</taxon>
        <taxon>Bacteroidota</taxon>
        <taxon>Flavobacteriia</taxon>
        <taxon>Flavobacteriales</taxon>
        <taxon>Flavobacteriaceae</taxon>
    </lineage>
</organism>
<sequence length="430" mass="44902">MKKQLLRITMVALAFLGFNQLHAQVTFNNGGGDNLWSNTANWVGGVLPTSADEIILAADATLDVNGVGSKVTLGNGSYTITGTAGAVSLTLSDNAQLVKNSKDEVLTFDCDVDLAPGDGAANVDSSNNPLNKIIFAAGKTLTLTGPTVNFRNYSPNPMEVNGNVDGAGTLNLHKGSIADLVFGSTADLSAHTGQISLVDNDGVLTNVISNINGPGLFRAANVVVKISQPGLVVTINGANTLEGTVNSAIAGAASTLDLNANQNNIGNLKVGADNCTLNLDIDPVVAEVVVNTLQVQNATRILNIIGFQEDVLDFTFTLTADQLNRITHDGAGGALAQRPTGELVYATTLSNDKNTLEGVSIYPNPASSFIKINSPRGGDVALYNILGSLVKSQKDISRNYEMNVSDLKSGLYLLKVTSENATMTQKVVIK</sequence>
<evidence type="ECO:0000313" key="5">
    <source>
        <dbReference type="Proteomes" id="UP000321080"/>
    </source>
</evidence>
<dbReference type="RefSeq" id="WP_147766554.1">
    <property type="nucleotide sequence ID" value="NZ_VRKQ01000008.1"/>
</dbReference>
<feature type="chain" id="PRO_5022799132" evidence="2">
    <location>
        <begin position="24"/>
        <end position="430"/>
    </location>
</feature>
<evidence type="ECO:0000256" key="2">
    <source>
        <dbReference type="SAM" id="SignalP"/>
    </source>
</evidence>
<dbReference type="OrthoDB" id="1056765at2"/>
<name>A0A5C7GLF8_9FLAO</name>
<accession>A0A5C7GLF8</accession>
<evidence type="ECO:0000259" key="3">
    <source>
        <dbReference type="Pfam" id="PF18962"/>
    </source>
</evidence>
<evidence type="ECO:0000256" key="1">
    <source>
        <dbReference type="ARBA" id="ARBA00022729"/>
    </source>
</evidence>